<dbReference type="PANTHER" id="PTHR33248">
    <property type="entry name" value="ZINC ION-BINDING PROTEIN"/>
    <property type="match status" value="1"/>
</dbReference>
<dbReference type="Proteomes" id="UP001372338">
    <property type="component" value="Unassembled WGS sequence"/>
</dbReference>
<dbReference type="GO" id="GO:0008270">
    <property type="term" value="F:zinc ion binding"/>
    <property type="evidence" value="ECO:0007669"/>
    <property type="project" value="UniProtKB-KW"/>
</dbReference>
<dbReference type="Pfam" id="PF06839">
    <property type="entry name" value="Zn_ribbon_GRF"/>
    <property type="match status" value="1"/>
</dbReference>
<comment type="caution">
    <text evidence="6">The sequence shown here is derived from an EMBL/GenBank/DDBJ whole genome shotgun (WGS) entry which is preliminary data.</text>
</comment>
<dbReference type="EMBL" id="JAYWIO010000001">
    <property type="protein sequence ID" value="KAK7287197.1"/>
    <property type="molecule type" value="Genomic_DNA"/>
</dbReference>
<dbReference type="AlphaFoldDB" id="A0AAN9IVR2"/>
<keyword evidence="2 4" id="KW-0863">Zinc-finger</keyword>
<protein>
    <recommendedName>
        <fullName evidence="5">GRF-type domain-containing protein</fullName>
    </recommendedName>
</protein>
<dbReference type="PROSITE" id="PS51999">
    <property type="entry name" value="ZF_GRF"/>
    <property type="match status" value="1"/>
</dbReference>
<reference evidence="6 7" key="1">
    <citation type="submission" date="2024-01" db="EMBL/GenBank/DDBJ databases">
        <title>The genomes of 5 underutilized Papilionoideae crops provide insights into root nodulation and disease resistanc.</title>
        <authorList>
            <person name="Yuan L."/>
        </authorList>
    </citation>
    <scope>NUCLEOTIDE SEQUENCE [LARGE SCALE GENOMIC DNA]</scope>
    <source>
        <strain evidence="6">ZHUSHIDOU_FW_LH</strain>
        <tissue evidence="6">Leaf</tissue>
    </source>
</reference>
<evidence type="ECO:0000256" key="3">
    <source>
        <dbReference type="ARBA" id="ARBA00022833"/>
    </source>
</evidence>
<evidence type="ECO:0000313" key="7">
    <source>
        <dbReference type="Proteomes" id="UP001372338"/>
    </source>
</evidence>
<dbReference type="InterPro" id="IPR010666">
    <property type="entry name" value="Znf_GRF"/>
</dbReference>
<sequence length="113" mass="13068">MPSTNDSCSSVSRKRCSRCGGVPILLTSYTSKNPGRMFWRCANWQEDPKSHYFKWVDDEMSNEPSHLIVVPIDECWGMNDPLIQVLGNEFQALLHEVGNEFEMVELNLQEYRP</sequence>
<keyword evidence="7" id="KW-1185">Reference proteome</keyword>
<accession>A0AAN9IVR2</accession>
<keyword evidence="1" id="KW-0479">Metal-binding</keyword>
<organism evidence="6 7">
    <name type="scientific">Crotalaria pallida</name>
    <name type="common">Smooth rattlebox</name>
    <name type="synonym">Crotalaria striata</name>
    <dbReference type="NCBI Taxonomy" id="3830"/>
    <lineage>
        <taxon>Eukaryota</taxon>
        <taxon>Viridiplantae</taxon>
        <taxon>Streptophyta</taxon>
        <taxon>Embryophyta</taxon>
        <taxon>Tracheophyta</taxon>
        <taxon>Spermatophyta</taxon>
        <taxon>Magnoliopsida</taxon>
        <taxon>eudicotyledons</taxon>
        <taxon>Gunneridae</taxon>
        <taxon>Pentapetalae</taxon>
        <taxon>rosids</taxon>
        <taxon>fabids</taxon>
        <taxon>Fabales</taxon>
        <taxon>Fabaceae</taxon>
        <taxon>Papilionoideae</taxon>
        <taxon>50 kb inversion clade</taxon>
        <taxon>genistoids sensu lato</taxon>
        <taxon>core genistoids</taxon>
        <taxon>Crotalarieae</taxon>
        <taxon>Crotalaria</taxon>
    </lineage>
</organism>
<keyword evidence="3" id="KW-0862">Zinc</keyword>
<feature type="domain" description="GRF-type" evidence="5">
    <location>
        <begin position="16"/>
        <end position="59"/>
    </location>
</feature>
<evidence type="ECO:0000256" key="1">
    <source>
        <dbReference type="ARBA" id="ARBA00022723"/>
    </source>
</evidence>
<proteinExistence type="predicted"/>
<evidence type="ECO:0000256" key="2">
    <source>
        <dbReference type="ARBA" id="ARBA00022771"/>
    </source>
</evidence>
<evidence type="ECO:0000256" key="4">
    <source>
        <dbReference type="PROSITE-ProRule" id="PRU01343"/>
    </source>
</evidence>
<evidence type="ECO:0000313" key="6">
    <source>
        <dbReference type="EMBL" id="KAK7287197.1"/>
    </source>
</evidence>
<evidence type="ECO:0000259" key="5">
    <source>
        <dbReference type="PROSITE" id="PS51999"/>
    </source>
</evidence>
<name>A0AAN9IVR2_CROPI</name>
<gene>
    <name evidence="6" type="ORF">RIF29_00321</name>
</gene>